<gene>
    <name evidence="2" type="ORF">HGP29_26870</name>
</gene>
<accession>A0A7X8SR35</accession>
<reference evidence="2 3" key="1">
    <citation type="submission" date="2020-04" db="EMBL/GenBank/DDBJ databases">
        <title>Flammeovirga sp. SR4, a novel species isolated from seawater.</title>
        <authorList>
            <person name="Wang X."/>
        </authorList>
    </citation>
    <scope>NUCLEOTIDE SEQUENCE [LARGE SCALE GENOMIC DNA]</scope>
    <source>
        <strain evidence="2 3">SR4</strain>
    </source>
</reference>
<protein>
    <recommendedName>
        <fullName evidence="4">Phosphatidate cytidylyltransferase</fullName>
    </recommendedName>
</protein>
<evidence type="ECO:0008006" key="4">
    <source>
        <dbReference type="Google" id="ProtNLM"/>
    </source>
</evidence>
<sequence>MIKRDKQLHLLAGFTIALITYVASKTFIFEGISSYCLAIAVSAIAGLFRELYNEADYGVFDWYDLLATAIGGASILIPLSLYYLLLIAL</sequence>
<keyword evidence="3" id="KW-1185">Reference proteome</keyword>
<dbReference type="Proteomes" id="UP000585050">
    <property type="component" value="Unassembled WGS sequence"/>
</dbReference>
<evidence type="ECO:0000256" key="1">
    <source>
        <dbReference type="SAM" id="Phobius"/>
    </source>
</evidence>
<name>A0A7X8SR35_9BACT</name>
<organism evidence="2 3">
    <name type="scientific">Flammeovirga agarivorans</name>
    <dbReference type="NCBI Taxonomy" id="2726742"/>
    <lineage>
        <taxon>Bacteria</taxon>
        <taxon>Pseudomonadati</taxon>
        <taxon>Bacteroidota</taxon>
        <taxon>Cytophagia</taxon>
        <taxon>Cytophagales</taxon>
        <taxon>Flammeovirgaceae</taxon>
        <taxon>Flammeovirga</taxon>
    </lineage>
</organism>
<keyword evidence="1" id="KW-0472">Membrane</keyword>
<dbReference type="AlphaFoldDB" id="A0A7X8SR35"/>
<keyword evidence="1" id="KW-0812">Transmembrane</keyword>
<feature type="transmembrane region" description="Helical" evidence="1">
    <location>
        <begin position="64"/>
        <end position="85"/>
    </location>
</feature>
<evidence type="ECO:0000313" key="2">
    <source>
        <dbReference type="EMBL" id="NLR94857.1"/>
    </source>
</evidence>
<evidence type="ECO:0000313" key="3">
    <source>
        <dbReference type="Proteomes" id="UP000585050"/>
    </source>
</evidence>
<dbReference type="RefSeq" id="WP_168885566.1">
    <property type="nucleotide sequence ID" value="NZ_JABAIL010000016.1"/>
</dbReference>
<keyword evidence="1" id="KW-1133">Transmembrane helix</keyword>
<dbReference type="EMBL" id="JABAIL010000016">
    <property type="protein sequence ID" value="NLR94857.1"/>
    <property type="molecule type" value="Genomic_DNA"/>
</dbReference>
<proteinExistence type="predicted"/>
<comment type="caution">
    <text evidence="2">The sequence shown here is derived from an EMBL/GenBank/DDBJ whole genome shotgun (WGS) entry which is preliminary data.</text>
</comment>